<protein>
    <submittedName>
        <fullName evidence="1">Uncharacterized protein</fullName>
    </submittedName>
</protein>
<evidence type="ECO:0000313" key="1">
    <source>
        <dbReference type="EMBL" id="SNR71257.1"/>
    </source>
</evidence>
<dbReference type="Proteomes" id="UP000198397">
    <property type="component" value="Unassembled WGS sequence"/>
</dbReference>
<accession>A0A238YJE9</accession>
<dbReference type="RefSeq" id="WP_089386114.1">
    <property type="nucleotide sequence ID" value="NZ_FZNQ01000052.1"/>
</dbReference>
<proteinExistence type="predicted"/>
<name>A0A238YJE9_HALVU</name>
<dbReference type="AlphaFoldDB" id="A0A238YJE9"/>
<dbReference type="EMBL" id="FZNQ01000052">
    <property type="protein sequence ID" value="SNR71257.1"/>
    <property type="molecule type" value="Genomic_DNA"/>
</dbReference>
<dbReference type="OrthoDB" id="247231at2157"/>
<sequence length="142" mass="14524">MVNSLKSSAGGIALQVTKPARSAGLVEEDAEGDATHLAGVYVYGFDGLLLVVDAEKVSSADRAELVSTAASDSGSIHRGEAASVEIAGNGYQVQLPGCKAAGLEIGDDGHTLSADGVLLIHDGGQTRLADDLATIRREQRHA</sequence>
<evidence type="ECO:0000313" key="2">
    <source>
        <dbReference type="Proteomes" id="UP000198397"/>
    </source>
</evidence>
<keyword evidence="2" id="KW-1185">Reference proteome</keyword>
<gene>
    <name evidence="1" type="ORF">SAMN06264855_1523</name>
</gene>
<organism evidence="1 2">
    <name type="scientific">Halorubrum vacuolatum</name>
    <name type="common">Natronobacterium vacuolatum</name>
    <dbReference type="NCBI Taxonomy" id="63740"/>
    <lineage>
        <taxon>Archaea</taxon>
        <taxon>Methanobacteriati</taxon>
        <taxon>Methanobacteriota</taxon>
        <taxon>Stenosarchaea group</taxon>
        <taxon>Halobacteria</taxon>
        <taxon>Halobacteriales</taxon>
        <taxon>Haloferacaceae</taxon>
        <taxon>Halorubrum</taxon>
    </lineage>
</organism>
<reference evidence="1 2" key="1">
    <citation type="submission" date="2017-06" db="EMBL/GenBank/DDBJ databases">
        <authorList>
            <person name="Kim H.J."/>
            <person name="Triplett B.A."/>
        </authorList>
    </citation>
    <scope>NUCLEOTIDE SEQUENCE [LARGE SCALE GENOMIC DNA]</scope>
    <source>
        <strain evidence="1 2">DSM 8800</strain>
    </source>
</reference>